<dbReference type="Pfam" id="PF10067">
    <property type="entry name" value="DUF2306"/>
    <property type="match status" value="1"/>
</dbReference>
<dbReference type="InterPro" id="IPR018750">
    <property type="entry name" value="DUF2306_membrane"/>
</dbReference>
<name>A0ABX1RAF3_9PSEU</name>
<comment type="caution">
    <text evidence="3">The sequence shown here is derived from an EMBL/GenBank/DDBJ whole genome shotgun (WGS) entry which is preliminary data.</text>
</comment>
<reference evidence="3 4" key="1">
    <citation type="submission" date="2020-04" db="EMBL/GenBank/DDBJ databases">
        <authorList>
            <person name="Klaysubun C."/>
            <person name="Duangmal K."/>
            <person name="Lipun K."/>
        </authorList>
    </citation>
    <scope>NUCLEOTIDE SEQUENCE [LARGE SCALE GENOMIC DNA]</scope>
    <source>
        <strain evidence="3 4">JCM 11839</strain>
    </source>
</reference>
<feature type="transmembrane region" description="Helical" evidence="2">
    <location>
        <begin position="127"/>
        <end position="146"/>
    </location>
</feature>
<evidence type="ECO:0000256" key="1">
    <source>
        <dbReference type="SAM" id="MobiDB-lite"/>
    </source>
</evidence>
<keyword evidence="2" id="KW-1133">Transmembrane helix</keyword>
<organism evidence="3 4">
    <name type="scientific">Pseudonocardia xinjiangensis</name>
    <dbReference type="NCBI Taxonomy" id="75289"/>
    <lineage>
        <taxon>Bacteria</taxon>
        <taxon>Bacillati</taxon>
        <taxon>Actinomycetota</taxon>
        <taxon>Actinomycetes</taxon>
        <taxon>Pseudonocardiales</taxon>
        <taxon>Pseudonocardiaceae</taxon>
        <taxon>Pseudonocardia</taxon>
    </lineage>
</organism>
<evidence type="ECO:0000313" key="3">
    <source>
        <dbReference type="EMBL" id="NMH76414.1"/>
    </source>
</evidence>
<dbReference type="RefSeq" id="WP_169394491.1">
    <property type="nucleotide sequence ID" value="NZ_BAAAJH010000008.1"/>
</dbReference>
<proteinExistence type="predicted"/>
<keyword evidence="2" id="KW-0812">Transmembrane</keyword>
<feature type="transmembrane region" description="Helical" evidence="2">
    <location>
        <begin position="67"/>
        <end position="89"/>
    </location>
</feature>
<protein>
    <submittedName>
        <fullName evidence="3">DUF2306 domain-containing protein</fullName>
    </submittedName>
</protein>
<gene>
    <name evidence="3" type="ORF">HF577_04755</name>
</gene>
<feature type="transmembrane region" description="Helical" evidence="2">
    <location>
        <begin position="167"/>
        <end position="187"/>
    </location>
</feature>
<keyword evidence="4" id="KW-1185">Reference proteome</keyword>
<feature type="transmembrane region" description="Helical" evidence="2">
    <location>
        <begin position="101"/>
        <end position="121"/>
    </location>
</feature>
<evidence type="ECO:0000313" key="4">
    <source>
        <dbReference type="Proteomes" id="UP001296706"/>
    </source>
</evidence>
<dbReference type="EMBL" id="JAAXKY010000008">
    <property type="protein sequence ID" value="NMH76414.1"/>
    <property type="molecule type" value="Genomic_DNA"/>
</dbReference>
<feature type="region of interest" description="Disordered" evidence="1">
    <location>
        <begin position="235"/>
        <end position="261"/>
    </location>
</feature>
<accession>A0ABX1RAF3</accession>
<evidence type="ECO:0000256" key="2">
    <source>
        <dbReference type="SAM" id="Phobius"/>
    </source>
</evidence>
<feature type="transmembrane region" description="Helical" evidence="2">
    <location>
        <begin position="207"/>
        <end position="226"/>
    </location>
</feature>
<dbReference type="Proteomes" id="UP001296706">
    <property type="component" value="Unassembled WGS sequence"/>
</dbReference>
<keyword evidence="2" id="KW-0472">Membrane</keyword>
<sequence length="261" mass="28935">MTSTTNAPRTTPAPPPAQTWWRRPWIVPLLLVVAAFLAFSVPPYLTFDPALSRLEPPTGNDLYYPLLVAHVVFGTVAMTTACFQIWPAFRNSHRRGHRITGRVYVFAGVLPAGLLGLYVGWHTSAGPSVQVANLVGSALWLIVTLYGLRAARQRRYGDHRRWMARSFALTMSIVLSRVINIAATIVLTPQVDTTFLGSAELMEYSAVSIGVWLSPLLLILLTDWLLDRRRPGAGRPALRDGTTRTGERSPDAGHRARHRPH</sequence>
<feature type="compositionally biased region" description="Basic and acidic residues" evidence="1">
    <location>
        <begin position="237"/>
        <end position="254"/>
    </location>
</feature>
<feature type="transmembrane region" description="Helical" evidence="2">
    <location>
        <begin position="25"/>
        <end position="47"/>
    </location>
</feature>